<reference evidence="1" key="1">
    <citation type="submission" date="2022-07" db="EMBL/GenBank/DDBJ databases">
        <title>Phylogenomic reconstructions and comparative analyses of Kickxellomycotina fungi.</title>
        <authorList>
            <person name="Reynolds N.K."/>
            <person name="Stajich J.E."/>
            <person name="Barry K."/>
            <person name="Grigoriev I.V."/>
            <person name="Crous P."/>
            <person name="Smith M.E."/>
        </authorList>
    </citation>
    <scope>NUCLEOTIDE SEQUENCE</scope>
    <source>
        <strain evidence="1">CBS 190363</strain>
    </source>
</reference>
<evidence type="ECO:0000313" key="2">
    <source>
        <dbReference type="Proteomes" id="UP001139981"/>
    </source>
</evidence>
<evidence type="ECO:0000313" key="1">
    <source>
        <dbReference type="EMBL" id="KAJ2883520.1"/>
    </source>
</evidence>
<proteinExistence type="predicted"/>
<protein>
    <submittedName>
        <fullName evidence="1">Uncharacterized protein</fullName>
    </submittedName>
</protein>
<gene>
    <name evidence="1" type="ORF">IWW38_005538</name>
</gene>
<feature type="non-terminal residue" evidence="1">
    <location>
        <position position="55"/>
    </location>
</feature>
<dbReference type="Proteomes" id="UP001139981">
    <property type="component" value="Unassembled WGS sequence"/>
</dbReference>
<organism evidence="1 2">
    <name type="scientific">Coemansia aciculifera</name>
    <dbReference type="NCBI Taxonomy" id="417176"/>
    <lineage>
        <taxon>Eukaryota</taxon>
        <taxon>Fungi</taxon>
        <taxon>Fungi incertae sedis</taxon>
        <taxon>Zoopagomycota</taxon>
        <taxon>Kickxellomycotina</taxon>
        <taxon>Kickxellomycetes</taxon>
        <taxon>Kickxellales</taxon>
        <taxon>Kickxellaceae</taxon>
        <taxon>Coemansia</taxon>
    </lineage>
</organism>
<accession>A0ACC1LVE9</accession>
<keyword evidence="2" id="KW-1185">Reference proteome</keyword>
<comment type="caution">
    <text evidence="1">The sequence shown here is derived from an EMBL/GenBank/DDBJ whole genome shotgun (WGS) entry which is preliminary data.</text>
</comment>
<name>A0ACC1LVE9_9FUNG</name>
<dbReference type="EMBL" id="JANBVB010002640">
    <property type="protein sequence ID" value="KAJ2883520.1"/>
    <property type="molecule type" value="Genomic_DNA"/>
</dbReference>
<sequence>MATILSSGRALNANHTHSQIRPLTDSNTTGTADLGSITDNLEKTTYPIIADPLTK</sequence>